<gene>
    <name evidence="2" type="ORF">L345_13420</name>
</gene>
<organism evidence="2 3">
    <name type="scientific">Ophiophagus hannah</name>
    <name type="common">King cobra</name>
    <name type="synonym">Naja hannah</name>
    <dbReference type="NCBI Taxonomy" id="8665"/>
    <lineage>
        <taxon>Eukaryota</taxon>
        <taxon>Metazoa</taxon>
        <taxon>Chordata</taxon>
        <taxon>Craniata</taxon>
        <taxon>Vertebrata</taxon>
        <taxon>Euteleostomi</taxon>
        <taxon>Lepidosauria</taxon>
        <taxon>Squamata</taxon>
        <taxon>Bifurcata</taxon>
        <taxon>Unidentata</taxon>
        <taxon>Episquamata</taxon>
        <taxon>Toxicofera</taxon>
        <taxon>Serpentes</taxon>
        <taxon>Colubroidea</taxon>
        <taxon>Elapidae</taxon>
        <taxon>Elapinae</taxon>
        <taxon>Ophiophagus</taxon>
    </lineage>
</organism>
<evidence type="ECO:0000256" key="1">
    <source>
        <dbReference type="SAM" id="MobiDB-lite"/>
    </source>
</evidence>
<dbReference type="EMBL" id="AZIM01004352">
    <property type="protein sequence ID" value="ETE60837.1"/>
    <property type="molecule type" value="Genomic_DNA"/>
</dbReference>
<feature type="region of interest" description="Disordered" evidence="1">
    <location>
        <begin position="51"/>
        <end position="78"/>
    </location>
</feature>
<dbReference type="Proteomes" id="UP000018936">
    <property type="component" value="Unassembled WGS sequence"/>
</dbReference>
<reference evidence="2 3" key="1">
    <citation type="journal article" date="2013" name="Proc. Natl. Acad. Sci. U.S.A.">
        <title>The king cobra genome reveals dynamic gene evolution and adaptation in the snake venom system.</title>
        <authorList>
            <person name="Vonk F.J."/>
            <person name="Casewell N.R."/>
            <person name="Henkel C.V."/>
            <person name="Heimberg A.M."/>
            <person name="Jansen H.J."/>
            <person name="McCleary R.J."/>
            <person name="Kerkkamp H.M."/>
            <person name="Vos R.A."/>
            <person name="Guerreiro I."/>
            <person name="Calvete J.J."/>
            <person name="Wuster W."/>
            <person name="Woods A.E."/>
            <person name="Logan J.M."/>
            <person name="Harrison R.A."/>
            <person name="Castoe T.A."/>
            <person name="de Koning A.P."/>
            <person name="Pollock D.D."/>
            <person name="Yandell M."/>
            <person name="Calderon D."/>
            <person name="Renjifo C."/>
            <person name="Currier R.B."/>
            <person name="Salgado D."/>
            <person name="Pla D."/>
            <person name="Sanz L."/>
            <person name="Hyder A.S."/>
            <person name="Ribeiro J.M."/>
            <person name="Arntzen J.W."/>
            <person name="van den Thillart G.E."/>
            <person name="Boetzer M."/>
            <person name="Pirovano W."/>
            <person name="Dirks R.P."/>
            <person name="Spaink H.P."/>
            <person name="Duboule D."/>
            <person name="McGlinn E."/>
            <person name="Kini R.M."/>
            <person name="Richardson M.K."/>
        </authorList>
    </citation>
    <scope>NUCLEOTIDE SEQUENCE</scope>
    <source>
        <tissue evidence="2">Blood</tissue>
    </source>
</reference>
<sequence length="150" mass="16319">LPTPGGPGKPLSPGDPGKPLIPGSPRSPFNPMVPWFKERRKSGDGALVVFSSQMEKSGQRTHSRQEETMRSPTSTPEKLLQTTSALPAAQLKNTILSKWPCSSALQSKEINDTRMHMARVGMACTAWIQPVGHVFNMPALKDCLWALKAS</sequence>
<feature type="region of interest" description="Disordered" evidence="1">
    <location>
        <begin position="1"/>
        <end position="36"/>
    </location>
</feature>
<evidence type="ECO:0000313" key="2">
    <source>
        <dbReference type="EMBL" id="ETE60837.1"/>
    </source>
</evidence>
<keyword evidence="3" id="KW-1185">Reference proteome</keyword>
<feature type="non-terminal residue" evidence="2">
    <location>
        <position position="1"/>
    </location>
</feature>
<comment type="caution">
    <text evidence="2">The sequence shown here is derived from an EMBL/GenBank/DDBJ whole genome shotgun (WGS) entry which is preliminary data.</text>
</comment>
<feature type="non-terminal residue" evidence="2">
    <location>
        <position position="150"/>
    </location>
</feature>
<evidence type="ECO:0000313" key="3">
    <source>
        <dbReference type="Proteomes" id="UP000018936"/>
    </source>
</evidence>
<dbReference type="AlphaFoldDB" id="V8NGZ5"/>
<protein>
    <submittedName>
        <fullName evidence="2">Uncharacterized protein</fullName>
    </submittedName>
</protein>
<name>V8NGZ5_OPHHA</name>
<accession>V8NGZ5</accession>
<proteinExistence type="predicted"/>